<keyword evidence="1" id="KW-0812">Transmembrane</keyword>
<dbReference type="RefSeq" id="WP_263386904.1">
    <property type="nucleotide sequence ID" value="NZ_JAOVQN010000002.1"/>
</dbReference>
<keyword evidence="1" id="KW-1133">Transmembrane helix</keyword>
<keyword evidence="1" id="KW-0472">Membrane</keyword>
<evidence type="ECO:0000256" key="1">
    <source>
        <dbReference type="SAM" id="Phobius"/>
    </source>
</evidence>
<organism evidence="2 3">
    <name type="scientific">Ruegeria marisflavi</name>
    <dbReference type="NCBI Taxonomy" id="2984152"/>
    <lineage>
        <taxon>Bacteria</taxon>
        <taxon>Pseudomonadati</taxon>
        <taxon>Pseudomonadota</taxon>
        <taxon>Alphaproteobacteria</taxon>
        <taxon>Rhodobacterales</taxon>
        <taxon>Roseobacteraceae</taxon>
        <taxon>Ruegeria</taxon>
    </lineage>
</organism>
<evidence type="ECO:0000313" key="2">
    <source>
        <dbReference type="EMBL" id="MCU9836697.1"/>
    </source>
</evidence>
<comment type="caution">
    <text evidence="2">The sequence shown here is derived from an EMBL/GenBank/DDBJ whole genome shotgun (WGS) entry which is preliminary data.</text>
</comment>
<evidence type="ECO:0000313" key="3">
    <source>
        <dbReference type="Proteomes" id="UP001321014"/>
    </source>
</evidence>
<reference evidence="2 3" key="1">
    <citation type="submission" date="2022-10" db="EMBL/GenBank/DDBJ databases">
        <title>Ruegeria sp. nov., isolated from ocean surface water.</title>
        <authorList>
            <person name="He W."/>
            <person name="Wang L."/>
            <person name="Zhang D.-F."/>
        </authorList>
    </citation>
    <scope>NUCLEOTIDE SEQUENCE [LARGE SCALE GENOMIC DNA]</scope>
    <source>
        <strain evidence="2 3">WL0004</strain>
    </source>
</reference>
<sequence length="197" mass="22167">MLNPLNAPPQGVKMLKSPPLKINEAEIDQVVQAVMREDAFKPKTKPRKTLPEIAPAVPMREQIEDGAKRKPLYQPRFRHSAATLALALTISWPWLLPTLLGLAIVLPVIACLTLGCDRISRIVVVGFARLYRLSPVKAEALRSWSMRCVAGLERLLARLPDRWTAGLYLPDFGPTPNSSDWMQKDPFERIRLEQAEI</sequence>
<proteinExistence type="predicted"/>
<gene>
    <name evidence="2" type="ORF">OEZ49_02845</name>
</gene>
<dbReference type="EMBL" id="JAOVQN010000002">
    <property type="protein sequence ID" value="MCU9836697.1"/>
    <property type="molecule type" value="Genomic_DNA"/>
</dbReference>
<name>A0ABT2WN94_9RHOB</name>
<feature type="transmembrane region" description="Helical" evidence="1">
    <location>
        <begin position="94"/>
        <end position="114"/>
    </location>
</feature>
<evidence type="ECO:0008006" key="4">
    <source>
        <dbReference type="Google" id="ProtNLM"/>
    </source>
</evidence>
<accession>A0ABT2WN94</accession>
<protein>
    <recommendedName>
        <fullName evidence="4">Conjugal transfer protein TraX</fullName>
    </recommendedName>
</protein>
<dbReference type="Proteomes" id="UP001321014">
    <property type="component" value="Unassembled WGS sequence"/>
</dbReference>
<keyword evidence="3" id="KW-1185">Reference proteome</keyword>